<dbReference type="Proteomes" id="UP001054821">
    <property type="component" value="Chromosome 8"/>
</dbReference>
<dbReference type="PANTHER" id="PTHR33248">
    <property type="entry name" value="ZINC ION-BINDING PROTEIN"/>
    <property type="match status" value="1"/>
</dbReference>
<evidence type="ECO:0000313" key="7">
    <source>
        <dbReference type="Proteomes" id="UP001054821"/>
    </source>
</evidence>
<proteinExistence type="predicted"/>
<dbReference type="AlphaFoldDB" id="A0AAD4YL06"/>
<keyword evidence="7" id="KW-1185">Reference proteome</keyword>
<evidence type="ECO:0000256" key="3">
    <source>
        <dbReference type="ARBA" id="ARBA00022833"/>
    </source>
</evidence>
<dbReference type="EMBL" id="JAJFAZ020000008">
    <property type="protein sequence ID" value="KAI5312368.1"/>
    <property type="molecule type" value="Genomic_DNA"/>
</dbReference>
<keyword evidence="1" id="KW-0479">Metal-binding</keyword>
<comment type="caution">
    <text evidence="6">The sequence shown here is derived from an EMBL/GenBank/DDBJ whole genome shotgun (WGS) entry which is preliminary data.</text>
</comment>
<dbReference type="GO" id="GO:0008270">
    <property type="term" value="F:zinc ion binding"/>
    <property type="evidence" value="ECO:0007669"/>
    <property type="project" value="UniProtKB-KW"/>
</dbReference>
<sequence length="115" mass="13656">MKPEIIDGGEELDVAAPRCFGKIARLQTSWIEANPLRRFHVCPNLSGRKKKGCGFFVWVDVEFPPREKALVGWLLRRLKEREKDVRHRQSRERKLMGWLIHSWGLVMLLLFWQFL</sequence>
<organism evidence="6 7">
    <name type="scientific">Prunus dulcis</name>
    <name type="common">Almond</name>
    <name type="synonym">Amygdalus dulcis</name>
    <dbReference type="NCBI Taxonomy" id="3755"/>
    <lineage>
        <taxon>Eukaryota</taxon>
        <taxon>Viridiplantae</taxon>
        <taxon>Streptophyta</taxon>
        <taxon>Embryophyta</taxon>
        <taxon>Tracheophyta</taxon>
        <taxon>Spermatophyta</taxon>
        <taxon>Magnoliopsida</taxon>
        <taxon>eudicotyledons</taxon>
        <taxon>Gunneridae</taxon>
        <taxon>Pentapetalae</taxon>
        <taxon>rosids</taxon>
        <taxon>fabids</taxon>
        <taxon>Rosales</taxon>
        <taxon>Rosaceae</taxon>
        <taxon>Amygdaloideae</taxon>
        <taxon>Amygdaleae</taxon>
        <taxon>Prunus</taxon>
    </lineage>
</organism>
<evidence type="ECO:0000313" key="6">
    <source>
        <dbReference type="EMBL" id="KAI5312368.1"/>
    </source>
</evidence>
<dbReference type="InterPro" id="IPR010666">
    <property type="entry name" value="Znf_GRF"/>
</dbReference>
<evidence type="ECO:0000256" key="4">
    <source>
        <dbReference type="SAM" id="Phobius"/>
    </source>
</evidence>
<evidence type="ECO:0000256" key="1">
    <source>
        <dbReference type="ARBA" id="ARBA00022723"/>
    </source>
</evidence>
<keyword evidence="3" id="KW-0862">Zinc</keyword>
<reference evidence="6 7" key="1">
    <citation type="journal article" date="2022" name="G3 (Bethesda)">
        <title>Whole-genome sequence and methylome profiling of the almond [Prunus dulcis (Mill.) D.A. Webb] cultivar 'Nonpareil'.</title>
        <authorList>
            <person name="D'Amico-Willman K.M."/>
            <person name="Ouma W.Z."/>
            <person name="Meulia T."/>
            <person name="Sideli G.M."/>
            <person name="Gradziel T.M."/>
            <person name="Fresnedo-Ramirez J."/>
        </authorList>
    </citation>
    <scope>NUCLEOTIDE SEQUENCE [LARGE SCALE GENOMIC DNA]</scope>
    <source>
        <strain evidence="6">Clone GOH B32 T37-40</strain>
    </source>
</reference>
<gene>
    <name evidence="6" type="ORF">L3X38_041541</name>
</gene>
<keyword evidence="4" id="KW-1133">Transmembrane helix</keyword>
<name>A0AAD4YL06_PRUDU</name>
<keyword evidence="2" id="KW-0863">Zinc-finger</keyword>
<feature type="domain" description="GRF-type" evidence="5">
    <location>
        <begin position="21"/>
        <end position="60"/>
    </location>
</feature>
<keyword evidence="4" id="KW-0472">Membrane</keyword>
<accession>A0AAD4YL06</accession>
<evidence type="ECO:0000256" key="2">
    <source>
        <dbReference type="ARBA" id="ARBA00022771"/>
    </source>
</evidence>
<protein>
    <recommendedName>
        <fullName evidence="5">GRF-type domain-containing protein</fullName>
    </recommendedName>
</protein>
<keyword evidence="4" id="KW-0812">Transmembrane</keyword>
<evidence type="ECO:0000259" key="5">
    <source>
        <dbReference type="Pfam" id="PF06839"/>
    </source>
</evidence>
<feature type="transmembrane region" description="Helical" evidence="4">
    <location>
        <begin position="95"/>
        <end position="114"/>
    </location>
</feature>
<dbReference type="Pfam" id="PF06839">
    <property type="entry name" value="Zn_ribbon_GRF"/>
    <property type="match status" value="1"/>
</dbReference>